<keyword evidence="6" id="KW-1015">Disulfide bond</keyword>
<dbReference type="PANTHER" id="PTHR31171">
    <property type="entry name" value="LY6/PLAUR DOMAIN-CONTAINING PROTEIN 6"/>
    <property type="match status" value="1"/>
</dbReference>
<dbReference type="FunFam" id="2.10.60.10:FF:000004">
    <property type="entry name" value="Ly6/PLAUR domain-containing protein 6"/>
    <property type="match status" value="1"/>
</dbReference>
<dbReference type="PANTHER" id="PTHR31171:SF3">
    <property type="entry name" value="LY6_PLAUR DOMAIN-CONTAINING PROTEIN 6B"/>
    <property type="match status" value="1"/>
</dbReference>
<comment type="subcellular location">
    <subcellularLocation>
        <location evidence="1">Cell membrane</location>
        <topology evidence="1">Lipid-anchor</topology>
        <topology evidence="1">GPI-anchor</topology>
    </subcellularLocation>
</comment>
<dbReference type="AlphaFoldDB" id="A0A3B3RI19"/>
<keyword evidence="2" id="KW-1003">Cell membrane</keyword>
<keyword evidence="3" id="KW-0336">GPI-anchor</keyword>
<dbReference type="Proteomes" id="UP000261540">
    <property type="component" value="Unplaced"/>
</dbReference>
<dbReference type="RefSeq" id="XP_023678139.1">
    <property type="nucleotide sequence ID" value="XM_023822371.2"/>
</dbReference>
<evidence type="ECO:0000256" key="8">
    <source>
        <dbReference type="ARBA" id="ARBA00023288"/>
    </source>
</evidence>
<dbReference type="RefSeq" id="XP_023678142.1">
    <property type="nucleotide sequence ID" value="XM_023822374.2"/>
</dbReference>
<dbReference type="GO" id="GO:0098552">
    <property type="term" value="C:side of membrane"/>
    <property type="evidence" value="ECO:0007669"/>
    <property type="project" value="UniProtKB-KW"/>
</dbReference>
<keyword evidence="11" id="KW-1185">Reference proteome</keyword>
<dbReference type="OrthoDB" id="6149028at2759"/>
<evidence type="ECO:0000256" key="6">
    <source>
        <dbReference type="ARBA" id="ARBA00023157"/>
    </source>
</evidence>
<reference evidence="10" key="2">
    <citation type="submission" date="2025-09" db="UniProtKB">
        <authorList>
            <consortium name="Ensembl"/>
        </authorList>
    </citation>
    <scope>IDENTIFICATION</scope>
</reference>
<name>A0A3B3RI19_9TELE</name>
<evidence type="ECO:0000256" key="4">
    <source>
        <dbReference type="ARBA" id="ARBA00022729"/>
    </source>
</evidence>
<dbReference type="Pfam" id="PF16975">
    <property type="entry name" value="UPAR_LY6_2"/>
    <property type="match status" value="1"/>
</dbReference>
<evidence type="ECO:0000256" key="5">
    <source>
        <dbReference type="ARBA" id="ARBA00023136"/>
    </source>
</evidence>
<reference evidence="10" key="1">
    <citation type="submission" date="2025-08" db="UniProtKB">
        <authorList>
            <consortium name="Ensembl"/>
        </authorList>
    </citation>
    <scope>IDENTIFICATION</scope>
</reference>
<keyword evidence="5" id="KW-0472">Membrane</keyword>
<keyword evidence="8" id="KW-0449">Lipoprotein</keyword>
<feature type="chain" id="PRO_5017235649" evidence="9">
    <location>
        <begin position="35"/>
        <end position="181"/>
    </location>
</feature>
<feature type="signal peptide" evidence="9">
    <location>
        <begin position="1"/>
        <end position="34"/>
    </location>
</feature>
<proteinExistence type="predicted"/>
<accession>A0A3B3RI19</accession>
<dbReference type="GO" id="GO:0030548">
    <property type="term" value="F:acetylcholine receptor regulator activity"/>
    <property type="evidence" value="ECO:0007669"/>
    <property type="project" value="InterPro"/>
</dbReference>
<dbReference type="RefSeq" id="XP_023678140.1">
    <property type="nucleotide sequence ID" value="XM_023822372.2"/>
</dbReference>
<protein>
    <submittedName>
        <fullName evidence="10">LY6/PLAUR domain containing 6B</fullName>
    </submittedName>
</protein>
<dbReference type="STRING" id="1676925.ENSPKIP00000018267"/>
<evidence type="ECO:0000313" key="11">
    <source>
        <dbReference type="Proteomes" id="UP000261540"/>
    </source>
</evidence>
<dbReference type="CDD" id="cd23626">
    <property type="entry name" value="TFP_LU_ECD_LYPD6B"/>
    <property type="match status" value="1"/>
</dbReference>
<dbReference type="CTD" id="130576"/>
<dbReference type="GeneID" id="111849480"/>
<evidence type="ECO:0000256" key="3">
    <source>
        <dbReference type="ARBA" id="ARBA00022622"/>
    </source>
</evidence>
<keyword evidence="7" id="KW-0325">Glycoprotein</keyword>
<dbReference type="InterPro" id="IPR039457">
    <property type="entry name" value="LYPD6-like"/>
</dbReference>
<sequence>MVPCTVRMPLQLILRHLAALRVVLLLTACDEGDSRNINFHSLRPPVDATPFPRSFKCFTCEQESDNYNCNRWAEDKWCPENTGFCLTVHHFSSYGKSRSVTKRCAAREDCLTVGCRHHRDTDHTECVSCCEGMVCNVEVPTNHSNAVLALRHAQSSSVHLIPAWKPPSFVALVTLAVLMLW</sequence>
<organism evidence="10 11">
    <name type="scientific">Paramormyrops kingsleyae</name>
    <dbReference type="NCBI Taxonomy" id="1676925"/>
    <lineage>
        <taxon>Eukaryota</taxon>
        <taxon>Metazoa</taxon>
        <taxon>Chordata</taxon>
        <taxon>Craniata</taxon>
        <taxon>Vertebrata</taxon>
        <taxon>Euteleostomi</taxon>
        <taxon>Actinopterygii</taxon>
        <taxon>Neopterygii</taxon>
        <taxon>Teleostei</taxon>
        <taxon>Osteoglossocephala</taxon>
        <taxon>Osteoglossomorpha</taxon>
        <taxon>Osteoglossiformes</taxon>
        <taxon>Mormyridae</taxon>
        <taxon>Paramormyrops</taxon>
    </lineage>
</organism>
<evidence type="ECO:0000256" key="1">
    <source>
        <dbReference type="ARBA" id="ARBA00004609"/>
    </source>
</evidence>
<dbReference type="GeneTree" id="ENSGT00390000000220"/>
<dbReference type="Ensembl" id="ENSPKIT00000042797.1">
    <property type="protein sequence ID" value="ENSPKIP00000018267.1"/>
    <property type="gene ID" value="ENSPKIG00000003883.1"/>
</dbReference>
<dbReference type="InterPro" id="IPR045860">
    <property type="entry name" value="Snake_toxin-like_sf"/>
</dbReference>
<evidence type="ECO:0000313" key="10">
    <source>
        <dbReference type="Ensembl" id="ENSPKIP00000018267.1"/>
    </source>
</evidence>
<dbReference type="GO" id="GO:0005886">
    <property type="term" value="C:plasma membrane"/>
    <property type="evidence" value="ECO:0007669"/>
    <property type="project" value="UniProtKB-SubCell"/>
</dbReference>
<dbReference type="SUPFAM" id="SSF57302">
    <property type="entry name" value="Snake toxin-like"/>
    <property type="match status" value="1"/>
</dbReference>
<evidence type="ECO:0000256" key="7">
    <source>
        <dbReference type="ARBA" id="ARBA00023180"/>
    </source>
</evidence>
<evidence type="ECO:0000256" key="2">
    <source>
        <dbReference type="ARBA" id="ARBA00022475"/>
    </source>
</evidence>
<dbReference type="KEGG" id="pki:111849480"/>
<keyword evidence="4 9" id="KW-0732">Signal</keyword>
<evidence type="ECO:0000256" key="9">
    <source>
        <dbReference type="SAM" id="SignalP"/>
    </source>
</evidence>